<dbReference type="AlphaFoldDB" id="A0A6G4W6M9"/>
<dbReference type="Proteomes" id="UP001642900">
    <property type="component" value="Unassembled WGS sequence"/>
</dbReference>
<reference evidence="2 3" key="1">
    <citation type="submission" date="2020-02" db="EMBL/GenBank/DDBJ databases">
        <title>Genome sequence of strain CCNWXJ40-4.</title>
        <authorList>
            <person name="Gao J."/>
            <person name="Sun J."/>
        </authorList>
    </citation>
    <scope>NUCLEOTIDE SEQUENCE [LARGE SCALE GENOMIC DNA]</scope>
    <source>
        <strain evidence="2 3">CCNWXJ 40-4</strain>
    </source>
</reference>
<comment type="caution">
    <text evidence="2">The sequence shown here is derived from an EMBL/GenBank/DDBJ whole genome shotgun (WGS) entry which is preliminary data.</text>
</comment>
<gene>
    <name evidence="2" type="ORF">G6N73_04220</name>
</gene>
<dbReference type="EMBL" id="JAAKZF010000003">
    <property type="protein sequence ID" value="NGO50392.1"/>
    <property type="molecule type" value="Genomic_DNA"/>
</dbReference>
<organism evidence="2 3">
    <name type="scientific">Allomesorhizobium camelthorni</name>
    <dbReference type="NCBI Taxonomy" id="475069"/>
    <lineage>
        <taxon>Bacteria</taxon>
        <taxon>Pseudomonadati</taxon>
        <taxon>Pseudomonadota</taxon>
        <taxon>Alphaproteobacteria</taxon>
        <taxon>Hyphomicrobiales</taxon>
        <taxon>Phyllobacteriaceae</taxon>
        <taxon>Allomesorhizobium</taxon>
    </lineage>
</organism>
<evidence type="ECO:0000313" key="2">
    <source>
        <dbReference type="EMBL" id="NGO50392.1"/>
    </source>
</evidence>
<keyword evidence="3" id="KW-1185">Reference proteome</keyword>
<protein>
    <submittedName>
        <fullName evidence="2">Uncharacterized protein</fullName>
    </submittedName>
</protein>
<evidence type="ECO:0000313" key="3">
    <source>
        <dbReference type="Proteomes" id="UP001642900"/>
    </source>
</evidence>
<accession>A0A6G4W6M9</accession>
<dbReference type="RefSeq" id="WP_165023830.1">
    <property type="nucleotide sequence ID" value="NZ_JAAKZF010000003.1"/>
</dbReference>
<name>A0A6G4W6M9_9HYPH</name>
<proteinExistence type="predicted"/>
<evidence type="ECO:0000256" key="1">
    <source>
        <dbReference type="SAM" id="MobiDB-lite"/>
    </source>
</evidence>
<sequence>MRELPHDIDADVIFEISRLLDGHSKVSPVSIMWLIDEIRQNFETALSDDALELLAVEMVSTRHLPMKLDRPPKKRRQQPTSKSD</sequence>
<feature type="region of interest" description="Disordered" evidence="1">
    <location>
        <begin position="64"/>
        <end position="84"/>
    </location>
</feature>